<protein>
    <submittedName>
        <fullName evidence="1">S-layer protein</fullName>
    </submittedName>
</protein>
<dbReference type="Proteomes" id="UP001206692">
    <property type="component" value="Unassembled WGS sequence"/>
</dbReference>
<keyword evidence="2" id="KW-1185">Reference proteome</keyword>
<accession>A0ABT1SVR5</accession>
<feature type="non-terminal residue" evidence="1">
    <location>
        <position position="68"/>
    </location>
</feature>
<evidence type="ECO:0000313" key="2">
    <source>
        <dbReference type="Proteomes" id="UP001206692"/>
    </source>
</evidence>
<proteinExistence type="predicted"/>
<dbReference type="EMBL" id="JANGEW010000341">
    <property type="protein sequence ID" value="MCQ5343832.1"/>
    <property type="molecule type" value="Genomic_DNA"/>
</dbReference>
<evidence type="ECO:0000313" key="1">
    <source>
        <dbReference type="EMBL" id="MCQ5343832.1"/>
    </source>
</evidence>
<name>A0ABT1SVR5_9FIRM</name>
<sequence>DLTQLAAGIAIGQNTYDRSGRVMIGDHKYVGALGDVTVAGSSNTGVRAKSWYINSTTLGANAYKSGSF</sequence>
<feature type="non-terminal residue" evidence="1">
    <location>
        <position position="1"/>
    </location>
</feature>
<organism evidence="1 2">
    <name type="scientific">Megasphaera massiliensis</name>
    <dbReference type="NCBI Taxonomy" id="1232428"/>
    <lineage>
        <taxon>Bacteria</taxon>
        <taxon>Bacillati</taxon>
        <taxon>Bacillota</taxon>
        <taxon>Negativicutes</taxon>
        <taxon>Veillonellales</taxon>
        <taxon>Veillonellaceae</taxon>
        <taxon>Megasphaera</taxon>
    </lineage>
</organism>
<gene>
    <name evidence="1" type="ORF">NE675_12525</name>
</gene>
<reference evidence="1 2" key="1">
    <citation type="submission" date="2022-06" db="EMBL/GenBank/DDBJ databases">
        <title>Isolation of gut microbiota from human fecal samples.</title>
        <authorList>
            <person name="Pamer E.G."/>
            <person name="Barat B."/>
            <person name="Waligurski E."/>
            <person name="Medina S."/>
            <person name="Paddock L."/>
            <person name="Mostad J."/>
        </authorList>
    </citation>
    <scope>NUCLEOTIDE SEQUENCE [LARGE SCALE GENOMIC DNA]</scope>
    <source>
        <strain evidence="1 2">DFI.1.1</strain>
    </source>
</reference>
<comment type="caution">
    <text evidence="1">The sequence shown here is derived from an EMBL/GenBank/DDBJ whole genome shotgun (WGS) entry which is preliminary data.</text>
</comment>